<accession>A0A229NVX1</accession>
<feature type="domain" description="YgxA-like substrate binding" evidence="2">
    <location>
        <begin position="124"/>
        <end position="222"/>
    </location>
</feature>
<dbReference type="Gene3D" id="1.10.10.10">
    <property type="entry name" value="Winged helix-like DNA-binding domain superfamily/Winged helix DNA-binding domain"/>
    <property type="match status" value="1"/>
</dbReference>
<dbReference type="EMBL" id="NMUQ01000003">
    <property type="protein sequence ID" value="OXM13789.1"/>
    <property type="molecule type" value="Genomic_DNA"/>
</dbReference>
<comment type="caution">
    <text evidence="3">The sequence shown here is derived from an EMBL/GenBank/DDBJ whole genome shotgun (WGS) entry which is preliminary data.</text>
</comment>
<evidence type="ECO:0000313" key="4">
    <source>
        <dbReference type="Proteomes" id="UP000215145"/>
    </source>
</evidence>
<feature type="domain" description="Nucleotidyltransferase-like" evidence="1">
    <location>
        <begin position="11"/>
        <end position="118"/>
    </location>
</feature>
<reference evidence="3 4" key="1">
    <citation type="submission" date="2017-07" db="EMBL/GenBank/DDBJ databases">
        <title>Paenibacillus herberti R33 genome sequencing and assembly.</title>
        <authorList>
            <person name="Su W."/>
        </authorList>
    </citation>
    <scope>NUCLEOTIDE SEQUENCE [LARGE SCALE GENOMIC DNA]</scope>
    <source>
        <strain evidence="3 4">R33</strain>
    </source>
</reference>
<keyword evidence="4" id="KW-1185">Reference proteome</keyword>
<dbReference type="AlphaFoldDB" id="A0A229NVX1"/>
<protein>
    <submittedName>
        <fullName evidence="3">Uncharacterized protein</fullName>
    </submittedName>
</protein>
<dbReference type="InterPro" id="IPR043519">
    <property type="entry name" value="NT_sf"/>
</dbReference>
<name>A0A229NVX1_9BACL</name>
<dbReference type="Proteomes" id="UP000215145">
    <property type="component" value="Unassembled WGS sequence"/>
</dbReference>
<dbReference type="Pfam" id="PF22339">
    <property type="entry name" value="YgxA-like_sub_bind"/>
    <property type="match status" value="1"/>
</dbReference>
<gene>
    <name evidence="3" type="ORF">CGZ75_22520</name>
</gene>
<dbReference type="InterPro" id="IPR036388">
    <property type="entry name" value="WH-like_DNA-bd_sf"/>
</dbReference>
<dbReference type="Gene3D" id="1.20.120.330">
    <property type="entry name" value="Nucleotidyltransferases domain 2"/>
    <property type="match status" value="1"/>
</dbReference>
<dbReference type="InterPro" id="IPR029348">
    <property type="entry name" value="NTF-like"/>
</dbReference>
<evidence type="ECO:0000259" key="2">
    <source>
        <dbReference type="Pfam" id="PF22339"/>
    </source>
</evidence>
<evidence type="ECO:0000259" key="1">
    <source>
        <dbReference type="Pfam" id="PF14540"/>
    </source>
</evidence>
<sequence>MGDNVVEILNKQVSSLIQHKEGVIGLLAVKDPYPFQRQLDGLDMLLLVISDEACDPSIEHRRMDGQHVMIQRVTRDLLLHWISNSRHKDVMEWILRGDIVYDPEEMIQRLKADMRIYSDELMKRKLLVEYSQFLHSYLLAKQNLEDGFLLDAHNHIVRTLIHYAHLELIEAGQHPEPLVWRQMRRFHPGIYKLYEELSASPETLEQRIKLVLLACEFSIMSKMKSSCGLIFQIMESCDEPWSISELSHHCTLSDLPIDLSLLLQKNVQRGYLREVAVLSRSIEAEALELRYKLPR</sequence>
<dbReference type="InterPro" id="IPR054515">
    <property type="entry name" value="YgxA-like_substrate-bd"/>
</dbReference>
<evidence type="ECO:0000313" key="3">
    <source>
        <dbReference type="EMBL" id="OXM13789.1"/>
    </source>
</evidence>
<dbReference type="Pfam" id="PF14540">
    <property type="entry name" value="NTF-like"/>
    <property type="match status" value="1"/>
</dbReference>
<proteinExistence type="predicted"/>
<dbReference type="Gene3D" id="3.30.460.10">
    <property type="entry name" value="Beta Polymerase, domain 2"/>
    <property type="match status" value="1"/>
</dbReference>
<organism evidence="3 4">
    <name type="scientific">Paenibacillus herberti</name>
    <dbReference type="NCBI Taxonomy" id="1619309"/>
    <lineage>
        <taxon>Bacteria</taxon>
        <taxon>Bacillati</taxon>
        <taxon>Bacillota</taxon>
        <taxon>Bacilli</taxon>
        <taxon>Bacillales</taxon>
        <taxon>Paenibacillaceae</taxon>
        <taxon>Paenibacillus</taxon>
    </lineage>
</organism>
<dbReference type="OrthoDB" id="2350973at2"/>